<feature type="domain" description="Peptidase S1" evidence="4">
    <location>
        <begin position="22"/>
        <end position="272"/>
    </location>
</feature>
<dbReference type="Pfam" id="PF00089">
    <property type="entry name" value="Trypsin"/>
    <property type="match status" value="1"/>
</dbReference>
<dbReference type="PROSITE" id="PS50240">
    <property type="entry name" value="TRYPSIN_DOM"/>
    <property type="match status" value="1"/>
</dbReference>
<dbReference type="GO" id="GO:0004252">
    <property type="term" value="F:serine-type endopeptidase activity"/>
    <property type="evidence" value="ECO:0007669"/>
    <property type="project" value="InterPro"/>
</dbReference>
<dbReference type="AlphaFoldDB" id="A0A3S3RKC2"/>
<dbReference type="InterPro" id="IPR018114">
    <property type="entry name" value="TRYPSIN_HIS"/>
</dbReference>
<evidence type="ECO:0000256" key="1">
    <source>
        <dbReference type="ARBA" id="ARBA00023157"/>
    </source>
</evidence>
<dbReference type="PRINTS" id="PR00722">
    <property type="entry name" value="CHYMOTRYPSIN"/>
</dbReference>
<accession>A0A3S3RKC2</accession>
<reference evidence="6 8" key="1">
    <citation type="journal article" date="2018" name="Gigascience">
        <title>Genomes of trombidid mites reveal novel predicted allergens and laterally-transferred genes associated with secondary metabolism.</title>
        <authorList>
            <person name="Dong X."/>
            <person name="Chaisiri K."/>
            <person name="Xia D."/>
            <person name="Armstrong S.D."/>
            <person name="Fang Y."/>
            <person name="Donnelly M.J."/>
            <person name="Kadowaki T."/>
            <person name="McGarry J.W."/>
            <person name="Darby A.C."/>
            <person name="Makepeace B.L."/>
        </authorList>
    </citation>
    <scope>NUCLEOTIDE SEQUENCE [LARGE SCALE GENOMIC DNA]</scope>
    <source>
        <strain evidence="6">UoL-WK</strain>
    </source>
</reference>
<keyword evidence="3" id="KW-0378">Hydrolase</keyword>
<dbReference type="InterPro" id="IPR001314">
    <property type="entry name" value="Peptidase_S1A"/>
</dbReference>
<dbReference type="InterPro" id="IPR009003">
    <property type="entry name" value="Peptidase_S1_PA"/>
</dbReference>
<organism evidence="6 8">
    <name type="scientific">Dinothrombium tinctorium</name>
    <dbReference type="NCBI Taxonomy" id="1965070"/>
    <lineage>
        <taxon>Eukaryota</taxon>
        <taxon>Metazoa</taxon>
        <taxon>Ecdysozoa</taxon>
        <taxon>Arthropoda</taxon>
        <taxon>Chelicerata</taxon>
        <taxon>Arachnida</taxon>
        <taxon>Acari</taxon>
        <taxon>Acariformes</taxon>
        <taxon>Trombidiformes</taxon>
        <taxon>Prostigmata</taxon>
        <taxon>Anystina</taxon>
        <taxon>Parasitengona</taxon>
        <taxon>Trombidioidea</taxon>
        <taxon>Trombidiidae</taxon>
        <taxon>Dinothrombium</taxon>
    </lineage>
</organism>
<feature type="non-terminal residue" evidence="6">
    <location>
        <position position="277"/>
    </location>
</feature>
<dbReference type="PROSITE" id="PS00134">
    <property type="entry name" value="TRYPSIN_HIS"/>
    <property type="match status" value="1"/>
</dbReference>
<gene>
    <name evidence="6" type="ORF">B4U79_04099</name>
    <name evidence="7" type="ORF">B4U79_11590</name>
    <name evidence="5" type="ORF">B4U79_15020</name>
</gene>
<evidence type="ECO:0000259" key="4">
    <source>
        <dbReference type="PROSITE" id="PS50240"/>
    </source>
</evidence>
<evidence type="ECO:0000313" key="8">
    <source>
        <dbReference type="Proteomes" id="UP000285301"/>
    </source>
</evidence>
<dbReference type="SUPFAM" id="SSF50494">
    <property type="entry name" value="Trypsin-like serine proteases"/>
    <property type="match status" value="1"/>
</dbReference>
<comment type="similarity">
    <text evidence="2">Belongs to the peptidase S1 family. CLIP subfamily.</text>
</comment>
<evidence type="ECO:0000313" key="5">
    <source>
        <dbReference type="EMBL" id="RWS00931.1"/>
    </source>
</evidence>
<reference evidence="6" key="2">
    <citation type="submission" date="2018-11" db="EMBL/GenBank/DDBJ databases">
        <title>Trombidioid mite genomics.</title>
        <authorList>
            <person name="Dong X."/>
        </authorList>
    </citation>
    <scope>NUCLEOTIDE SEQUENCE</scope>
    <source>
        <strain evidence="6">UoL-WK</strain>
    </source>
</reference>
<evidence type="ECO:0000256" key="2">
    <source>
        <dbReference type="ARBA" id="ARBA00024195"/>
    </source>
</evidence>
<dbReference type="InterPro" id="IPR001254">
    <property type="entry name" value="Trypsin_dom"/>
</dbReference>
<comment type="caution">
    <text evidence="6">The sequence shown here is derived from an EMBL/GenBank/DDBJ whole genome shotgun (WGS) entry which is preliminary data.</text>
</comment>
<keyword evidence="1" id="KW-1015">Disulfide bond</keyword>
<dbReference type="CDD" id="cd00190">
    <property type="entry name" value="Tryp_SPc"/>
    <property type="match status" value="1"/>
</dbReference>
<evidence type="ECO:0000313" key="6">
    <source>
        <dbReference type="EMBL" id="RWS00932.1"/>
    </source>
</evidence>
<dbReference type="PROSITE" id="PS00135">
    <property type="entry name" value="TRYPSIN_SER"/>
    <property type="match status" value="1"/>
</dbReference>
<dbReference type="GO" id="GO:0006508">
    <property type="term" value="P:proteolysis"/>
    <property type="evidence" value="ECO:0007669"/>
    <property type="project" value="UniProtKB-KW"/>
</dbReference>
<dbReference type="InterPro" id="IPR051487">
    <property type="entry name" value="Ser/Thr_Proteases_Immune/Dev"/>
</dbReference>
<dbReference type="Proteomes" id="UP000285301">
    <property type="component" value="Unassembled WGS sequence"/>
</dbReference>
<feature type="non-terminal residue" evidence="6">
    <location>
        <position position="1"/>
    </location>
</feature>
<dbReference type="EMBL" id="NCKU01010181">
    <property type="protein sequence ID" value="RWS00932.1"/>
    <property type="molecule type" value="Genomic_DNA"/>
</dbReference>
<dbReference type="EMBL" id="NCKU01009262">
    <property type="protein sequence ID" value="RWS01403.1"/>
    <property type="molecule type" value="Genomic_DNA"/>
</dbReference>
<dbReference type="InterPro" id="IPR043504">
    <property type="entry name" value="Peptidase_S1_PA_chymotrypsin"/>
</dbReference>
<keyword evidence="3" id="KW-0720">Serine protease</keyword>
<keyword evidence="3" id="KW-0645">Protease</keyword>
<evidence type="ECO:0000256" key="3">
    <source>
        <dbReference type="RuleBase" id="RU363034"/>
    </source>
</evidence>
<dbReference type="InterPro" id="IPR033116">
    <property type="entry name" value="TRYPSIN_SER"/>
</dbReference>
<keyword evidence="8" id="KW-1185">Reference proteome</keyword>
<sequence length="277" mass="30481">SNSEACGTSNAKVDVNLAEPRIIKGVDARPGEVPGYAMLTMTYCVRWLPFLCSTSLCGGSIWDKNTIITAAHCVVDSYKTSLKSKITVCIGAYERTNPNDKKKCYIASNSYVYPMYFFNQSYDFAVVKVDQGMDVPDLTSDGYGSTDTFCPPEENVNYRDYICRIAGFGIWKRETQMTAPILQVAPMTILPNEECRKVFPTVTECQICVQGEAGETACNGDSGGPLYCFKSKGAPYHVIGATSFGIKTCPENGVVVYTKVACYLDFIRDVSFQQPIL</sequence>
<dbReference type="STRING" id="1965070.A0A3S3RKC2"/>
<dbReference type="EMBL" id="NCKU01010187">
    <property type="protein sequence ID" value="RWS00931.1"/>
    <property type="molecule type" value="Genomic_DNA"/>
</dbReference>
<proteinExistence type="inferred from homology"/>
<dbReference type="Gene3D" id="2.40.10.10">
    <property type="entry name" value="Trypsin-like serine proteases"/>
    <property type="match status" value="1"/>
</dbReference>
<evidence type="ECO:0000313" key="7">
    <source>
        <dbReference type="EMBL" id="RWS01403.1"/>
    </source>
</evidence>
<dbReference type="PANTHER" id="PTHR24256">
    <property type="entry name" value="TRYPTASE-RELATED"/>
    <property type="match status" value="1"/>
</dbReference>
<dbReference type="SMART" id="SM00020">
    <property type="entry name" value="Tryp_SPc"/>
    <property type="match status" value="1"/>
</dbReference>
<protein>
    <submittedName>
        <fullName evidence="6">Chymotrypsinogen B2-like protein</fullName>
    </submittedName>
</protein>
<dbReference type="OrthoDB" id="6352591at2759"/>
<name>A0A3S3RKC2_9ACAR</name>